<organism evidence="1 2">
    <name type="scientific">Providencia stuartii ATCC 25827</name>
    <dbReference type="NCBI Taxonomy" id="471874"/>
    <lineage>
        <taxon>Bacteria</taxon>
        <taxon>Pseudomonadati</taxon>
        <taxon>Pseudomonadota</taxon>
        <taxon>Gammaproteobacteria</taxon>
        <taxon>Enterobacterales</taxon>
        <taxon>Morganellaceae</taxon>
        <taxon>Providencia</taxon>
    </lineage>
</organism>
<name>A0AA87CS38_PROST</name>
<dbReference type="EMBL" id="ABJD02000102">
    <property type="protein sequence ID" value="EDU58245.1"/>
    <property type="molecule type" value="Genomic_DNA"/>
</dbReference>
<dbReference type="AlphaFoldDB" id="A0AA87CS38"/>
<reference evidence="1 2" key="3">
    <citation type="submission" date="2008-05" db="EMBL/GenBank/DDBJ databases">
        <authorList>
            <person name="Fulton L."/>
            <person name="Clifton S."/>
            <person name="Fulton B."/>
            <person name="Xu J."/>
            <person name="Minx P."/>
            <person name="Pepin K.H."/>
            <person name="Johnson M."/>
            <person name="Thiruvilangam P."/>
            <person name="Bhonagiri V."/>
            <person name="Nash W.E."/>
            <person name="Mardis E.R."/>
            <person name="Wilson R.K."/>
        </authorList>
    </citation>
    <scope>NUCLEOTIDE SEQUENCE [LARGE SCALE GENOMIC DNA]</scope>
    <source>
        <strain evidence="1 2">ATCC 25827</strain>
    </source>
</reference>
<gene>
    <name evidence="1" type="ORF">PROSTU_03980</name>
</gene>
<reference evidence="2" key="1">
    <citation type="submission" date="2008-04" db="EMBL/GenBank/DDBJ databases">
        <title>Draft genome sequence of Providencia stuartii (ATCC 25827).</title>
        <authorList>
            <person name="Sudarsanam P."/>
            <person name="Ley R."/>
            <person name="Guruge J."/>
            <person name="Turnbaugh P.J."/>
            <person name="Mahowald M."/>
            <person name="Liep D."/>
            <person name="Gordon J."/>
        </authorList>
    </citation>
    <scope>NUCLEOTIDE SEQUENCE [LARGE SCALE GENOMIC DNA]</scope>
    <source>
        <strain evidence="2">ATCC 25827</strain>
    </source>
</reference>
<comment type="caution">
    <text evidence="1">The sequence shown here is derived from an EMBL/GenBank/DDBJ whole genome shotgun (WGS) entry which is preliminary data.</text>
</comment>
<dbReference type="Proteomes" id="UP000004506">
    <property type="component" value="Unassembled WGS sequence"/>
</dbReference>
<evidence type="ECO:0000313" key="2">
    <source>
        <dbReference type="Proteomes" id="UP000004506"/>
    </source>
</evidence>
<reference evidence="2" key="2">
    <citation type="submission" date="2008-04" db="EMBL/GenBank/DDBJ databases">
        <title>Draft genome sequence of Providencia stuartii(ATCC 25827).</title>
        <authorList>
            <person name="Sudarsanam P."/>
            <person name="Ley R."/>
            <person name="Guruge J."/>
            <person name="Turnbaugh P.J."/>
            <person name="Mahowald M."/>
            <person name="Liep D."/>
            <person name="Gordon J."/>
        </authorList>
    </citation>
    <scope>NUCLEOTIDE SEQUENCE [LARGE SCALE GENOMIC DNA]</scope>
    <source>
        <strain evidence="2">ATCC 25827</strain>
    </source>
</reference>
<sequence>MNDIKVIARFFRKSHVTKVSDMLAEHGMSVHRSTNYRWFIEYAPILHKNSKNINLFELSLLGNSWGAFDADGISAGHECYAHNVGVSAISSTSATLTFSEI</sequence>
<protein>
    <submittedName>
        <fullName evidence="1">Uncharacterized protein</fullName>
    </submittedName>
</protein>
<accession>A0AA87CS38</accession>
<proteinExistence type="predicted"/>
<evidence type="ECO:0000313" key="1">
    <source>
        <dbReference type="EMBL" id="EDU58245.1"/>
    </source>
</evidence>